<keyword evidence="2" id="KW-0479">Metal-binding</keyword>
<evidence type="ECO:0000313" key="7">
    <source>
        <dbReference type="EMBL" id="CAB4871874.1"/>
    </source>
</evidence>
<protein>
    <submittedName>
        <fullName evidence="7">Unannotated protein</fullName>
    </submittedName>
</protein>
<evidence type="ECO:0000256" key="4">
    <source>
        <dbReference type="ARBA" id="ARBA00023004"/>
    </source>
</evidence>
<accession>A0A6J7DTA7</accession>
<evidence type="ECO:0000256" key="1">
    <source>
        <dbReference type="ARBA" id="ARBA00022448"/>
    </source>
</evidence>
<dbReference type="Gene3D" id="3.30.70.20">
    <property type="match status" value="1"/>
</dbReference>
<evidence type="ECO:0000256" key="3">
    <source>
        <dbReference type="ARBA" id="ARBA00022982"/>
    </source>
</evidence>
<keyword evidence="5" id="KW-0411">Iron-sulfur</keyword>
<name>A0A6J7DTA7_9ZZZZ</name>
<keyword evidence="1" id="KW-0813">Transport</keyword>
<dbReference type="AlphaFoldDB" id="A0A6J7DTA7"/>
<evidence type="ECO:0000259" key="6">
    <source>
        <dbReference type="PROSITE" id="PS51379"/>
    </source>
</evidence>
<sequence>MAYRVEVDQDLCISSGKCISDLPTVFAFDDDQLATVINTDPAIADALLLRLARNCPGQAIILHDENGELINLDG</sequence>
<dbReference type="PANTHER" id="PTHR36923">
    <property type="entry name" value="FERREDOXIN"/>
    <property type="match status" value="1"/>
</dbReference>
<dbReference type="Pfam" id="PF13459">
    <property type="entry name" value="Fer4_15"/>
    <property type="match status" value="1"/>
</dbReference>
<evidence type="ECO:0000256" key="2">
    <source>
        <dbReference type="ARBA" id="ARBA00022723"/>
    </source>
</evidence>
<feature type="domain" description="4Fe-4S ferredoxin-type" evidence="6">
    <location>
        <begin position="3"/>
        <end position="31"/>
    </location>
</feature>
<organism evidence="7">
    <name type="scientific">freshwater metagenome</name>
    <dbReference type="NCBI Taxonomy" id="449393"/>
    <lineage>
        <taxon>unclassified sequences</taxon>
        <taxon>metagenomes</taxon>
        <taxon>ecological metagenomes</taxon>
    </lineage>
</organism>
<dbReference type="PANTHER" id="PTHR36923:SF3">
    <property type="entry name" value="FERREDOXIN"/>
    <property type="match status" value="1"/>
</dbReference>
<keyword evidence="4" id="KW-0408">Iron</keyword>
<dbReference type="GO" id="GO:0046872">
    <property type="term" value="F:metal ion binding"/>
    <property type="evidence" value="ECO:0007669"/>
    <property type="project" value="UniProtKB-KW"/>
</dbReference>
<dbReference type="InterPro" id="IPR017896">
    <property type="entry name" value="4Fe4S_Fe-S-bd"/>
</dbReference>
<dbReference type="InterPro" id="IPR051269">
    <property type="entry name" value="Fe-S_cluster_ET"/>
</dbReference>
<dbReference type="GO" id="GO:0051536">
    <property type="term" value="F:iron-sulfur cluster binding"/>
    <property type="evidence" value="ECO:0007669"/>
    <property type="project" value="UniProtKB-KW"/>
</dbReference>
<reference evidence="7" key="1">
    <citation type="submission" date="2020-05" db="EMBL/GenBank/DDBJ databases">
        <authorList>
            <person name="Chiriac C."/>
            <person name="Salcher M."/>
            <person name="Ghai R."/>
            <person name="Kavagutti S V."/>
        </authorList>
    </citation>
    <scope>NUCLEOTIDE SEQUENCE</scope>
</reference>
<proteinExistence type="predicted"/>
<dbReference type="PROSITE" id="PS51379">
    <property type="entry name" value="4FE4S_FER_2"/>
    <property type="match status" value="1"/>
</dbReference>
<keyword evidence="3" id="KW-0249">Electron transport</keyword>
<dbReference type="EMBL" id="CAFBLP010000016">
    <property type="protein sequence ID" value="CAB4871874.1"/>
    <property type="molecule type" value="Genomic_DNA"/>
</dbReference>
<dbReference type="SUPFAM" id="SSF54862">
    <property type="entry name" value="4Fe-4S ferredoxins"/>
    <property type="match status" value="1"/>
</dbReference>
<gene>
    <name evidence="7" type="ORF">UFOPK3376_00880</name>
</gene>
<evidence type="ECO:0000256" key="5">
    <source>
        <dbReference type="ARBA" id="ARBA00023014"/>
    </source>
</evidence>